<dbReference type="KEGG" id="mehf:MmiHf6_04760"/>
<keyword evidence="2" id="KW-0472">Membrane</keyword>
<keyword evidence="2" id="KW-0812">Transmembrane</keyword>
<feature type="transmembrane region" description="Helical" evidence="2">
    <location>
        <begin position="82"/>
        <end position="102"/>
    </location>
</feature>
<name>A0AA96UYV1_9EURY</name>
<keyword evidence="2" id="KW-1133">Transmembrane helix</keyword>
<protein>
    <submittedName>
        <fullName evidence="3">Uncharacterized protein</fullName>
    </submittedName>
</protein>
<accession>A0AA96UYV1</accession>
<evidence type="ECO:0000313" key="4">
    <source>
        <dbReference type="Proteomes" id="UP001302978"/>
    </source>
</evidence>
<dbReference type="AlphaFoldDB" id="A0AA96UYV1"/>
<sequence>MEQQFSENEDNKESEEPDSSNQMKSEIIRMGLFSFELEEKREQSLITQSGYMLTGFSIIFVMLLAAVPILLDYTKLPSSVVFLFIGISLMFLIISMLFTVAAQWRYQHYGLKDIESIYNFMYFESLETADDWWLKNLNELYNFKNDSNNTRSRLMKLSAVSFSFSILTILIYLITLLIILHRGS</sequence>
<feature type="transmembrane region" description="Helical" evidence="2">
    <location>
        <begin position="50"/>
        <end position="70"/>
    </location>
</feature>
<feature type="region of interest" description="Disordered" evidence="1">
    <location>
        <begin position="1"/>
        <end position="22"/>
    </location>
</feature>
<evidence type="ECO:0000256" key="1">
    <source>
        <dbReference type="SAM" id="MobiDB-lite"/>
    </source>
</evidence>
<dbReference type="Proteomes" id="UP001302978">
    <property type="component" value="Chromosome"/>
</dbReference>
<feature type="transmembrane region" description="Helical" evidence="2">
    <location>
        <begin position="157"/>
        <end position="180"/>
    </location>
</feature>
<organism evidence="3 4">
    <name type="scientific">Methanimicrococcus hongohii</name>
    <dbReference type="NCBI Taxonomy" id="3028295"/>
    <lineage>
        <taxon>Archaea</taxon>
        <taxon>Methanobacteriati</taxon>
        <taxon>Methanobacteriota</taxon>
        <taxon>Stenosarchaea group</taxon>
        <taxon>Methanomicrobia</taxon>
        <taxon>Methanosarcinales</taxon>
        <taxon>Methanosarcinaceae</taxon>
        <taxon>Methanimicrococcus</taxon>
    </lineage>
</organism>
<gene>
    <name evidence="3" type="ORF">MmiHf6_04760</name>
</gene>
<evidence type="ECO:0000256" key="2">
    <source>
        <dbReference type="SAM" id="Phobius"/>
    </source>
</evidence>
<feature type="compositionally biased region" description="Acidic residues" evidence="1">
    <location>
        <begin position="7"/>
        <end position="18"/>
    </location>
</feature>
<dbReference type="GeneID" id="85194965"/>
<dbReference type="EMBL" id="CP131059">
    <property type="protein sequence ID" value="WNY23172.1"/>
    <property type="molecule type" value="Genomic_DNA"/>
</dbReference>
<proteinExistence type="predicted"/>
<reference evidence="3 4" key="1">
    <citation type="submission" date="2023-07" db="EMBL/GenBank/DDBJ databases">
        <title>Closed genoem sequence of Methanomicrococcus sp. Hf6.</title>
        <authorList>
            <person name="Poehlein A."/>
            <person name="Protasov E."/>
            <person name="Platt K."/>
            <person name="Reeh H."/>
            <person name="Daniel R."/>
            <person name="Brune A."/>
        </authorList>
    </citation>
    <scope>NUCLEOTIDE SEQUENCE [LARGE SCALE GENOMIC DNA]</scope>
    <source>
        <strain evidence="3 4">Hf6</strain>
    </source>
</reference>
<keyword evidence="4" id="KW-1185">Reference proteome</keyword>
<dbReference type="RefSeq" id="WP_316558181.1">
    <property type="nucleotide sequence ID" value="NZ_CP131059.1"/>
</dbReference>
<evidence type="ECO:0000313" key="3">
    <source>
        <dbReference type="EMBL" id="WNY23172.1"/>
    </source>
</evidence>